<evidence type="ECO:0000256" key="10">
    <source>
        <dbReference type="HAMAP-Rule" id="MF_01820"/>
    </source>
</evidence>
<evidence type="ECO:0000256" key="9">
    <source>
        <dbReference type="ARBA" id="ARBA00023134"/>
    </source>
</evidence>
<evidence type="ECO:0000256" key="1">
    <source>
        <dbReference type="ARBA" id="ARBA00022490"/>
    </source>
</evidence>
<feature type="binding site" evidence="10">
    <location>
        <position position="247"/>
    </location>
    <ligand>
        <name>Zn(2+)</name>
        <dbReference type="ChEBI" id="CHEBI:29105"/>
    </ligand>
</feature>
<dbReference type="InterPro" id="IPR030378">
    <property type="entry name" value="G_CP_dom"/>
</dbReference>
<reference evidence="13" key="2">
    <citation type="journal article" date="2021" name="PeerJ">
        <title>Extensive microbial diversity within the chicken gut microbiome revealed by metagenomics and culture.</title>
        <authorList>
            <person name="Gilroy R."/>
            <person name="Ravi A."/>
            <person name="Getino M."/>
            <person name="Pursley I."/>
            <person name="Horton D.L."/>
            <person name="Alikhan N.F."/>
            <person name="Baker D."/>
            <person name="Gharbi K."/>
            <person name="Hall N."/>
            <person name="Watson M."/>
            <person name="Adriaenssens E.M."/>
            <person name="Foster-Nyarko E."/>
            <person name="Jarju S."/>
            <person name="Secka A."/>
            <person name="Antonio M."/>
            <person name="Oren A."/>
            <person name="Chaudhuri R.R."/>
            <person name="La Ragione R."/>
            <person name="Hildebrand F."/>
            <person name="Pallen M.J."/>
        </authorList>
    </citation>
    <scope>NUCLEOTIDE SEQUENCE</scope>
    <source>
        <strain evidence="13">4920</strain>
    </source>
</reference>
<dbReference type="GO" id="GO:0042274">
    <property type="term" value="P:ribosomal small subunit biogenesis"/>
    <property type="evidence" value="ECO:0007669"/>
    <property type="project" value="UniProtKB-UniRule"/>
</dbReference>
<gene>
    <name evidence="10 13" type="primary">rsgA</name>
    <name evidence="13" type="ORF">IAC74_00375</name>
</gene>
<dbReference type="AlphaFoldDB" id="A0A9D1NF62"/>
<keyword evidence="8 10" id="KW-0694">RNA-binding</keyword>
<evidence type="ECO:0000313" key="13">
    <source>
        <dbReference type="EMBL" id="HIV01997.1"/>
    </source>
</evidence>
<dbReference type="CDD" id="cd01854">
    <property type="entry name" value="YjeQ_EngC"/>
    <property type="match status" value="1"/>
</dbReference>
<keyword evidence="5 10" id="KW-0547">Nucleotide-binding</keyword>
<dbReference type="PROSITE" id="PS51721">
    <property type="entry name" value="G_CP"/>
    <property type="match status" value="1"/>
</dbReference>
<dbReference type="CDD" id="cd04466">
    <property type="entry name" value="S1_YloQ_GTPase"/>
    <property type="match status" value="1"/>
</dbReference>
<keyword evidence="6 10" id="KW-0378">Hydrolase</keyword>
<dbReference type="GO" id="GO:0019843">
    <property type="term" value="F:rRNA binding"/>
    <property type="evidence" value="ECO:0007669"/>
    <property type="project" value="UniProtKB-KW"/>
</dbReference>
<evidence type="ECO:0000256" key="8">
    <source>
        <dbReference type="ARBA" id="ARBA00022884"/>
    </source>
</evidence>
<feature type="domain" description="EngC GTPase" evidence="11">
    <location>
        <begin position="70"/>
        <end position="214"/>
    </location>
</feature>
<dbReference type="EMBL" id="DVOF01000006">
    <property type="protein sequence ID" value="HIV01997.1"/>
    <property type="molecule type" value="Genomic_DNA"/>
</dbReference>
<evidence type="ECO:0000259" key="11">
    <source>
        <dbReference type="PROSITE" id="PS50936"/>
    </source>
</evidence>
<dbReference type="Proteomes" id="UP000886743">
    <property type="component" value="Unassembled WGS sequence"/>
</dbReference>
<dbReference type="GO" id="GO:0046872">
    <property type="term" value="F:metal ion binding"/>
    <property type="evidence" value="ECO:0007669"/>
    <property type="project" value="UniProtKB-KW"/>
</dbReference>
<dbReference type="SUPFAM" id="SSF50249">
    <property type="entry name" value="Nucleic acid-binding proteins"/>
    <property type="match status" value="1"/>
</dbReference>
<keyword evidence="4 10" id="KW-0699">rRNA-binding</keyword>
<comment type="subunit">
    <text evidence="10">Monomer. Associates with 30S ribosomal subunit, binds 16S rRNA.</text>
</comment>
<dbReference type="GO" id="GO:0005525">
    <property type="term" value="F:GTP binding"/>
    <property type="evidence" value="ECO:0007669"/>
    <property type="project" value="UniProtKB-UniRule"/>
</dbReference>
<dbReference type="Pfam" id="PF03193">
    <property type="entry name" value="RsgA_GTPase"/>
    <property type="match status" value="1"/>
</dbReference>
<sequence>MTGVIIKGIGGFYYVRTAGGIVECKARGRFRKEGVTPMVGDSVRLSVKDGKGSIDEILPRSTMLVRPAVANINQLVVVVALHSPEPHPALIDHFLILGAYSGIETVLCFNKADLPHTQELADVYEKAGYRVVLTSVETGEGVDELKSLLRGKITAFAGNSGVGKSSLLNALGAPEGLETGAVSEKIHRGRHTTRHVELIELEGGALALDTPGFSSFEMPAVKAEELQNYFIEFAPYIGQCRFRGCAHISEPGCAVLAAVQEGAISKMRHNSYKELYEELKKRKDWET</sequence>
<comment type="cofactor">
    <cofactor evidence="10">
        <name>Zn(2+)</name>
        <dbReference type="ChEBI" id="CHEBI:29105"/>
    </cofactor>
    <text evidence="10">Binds 1 zinc ion per subunit.</text>
</comment>
<keyword evidence="2 10" id="KW-0690">Ribosome biogenesis</keyword>
<evidence type="ECO:0000256" key="6">
    <source>
        <dbReference type="ARBA" id="ARBA00022801"/>
    </source>
</evidence>
<dbReference type="PANTHER" id="PTHR32120">
    <property type="entry name" value="SMALL RIBOSOMAL SUBUNIT BIOGENESIS GTPASE RSGA"/>
    <property type="match status" value="1"/>
</dbReference>
<dbReference type="GO" id="GO:0003924">
    <property type="term" value="F:GTPase activity"/>
    <property type="evidence" value="ECO:0007669"/>
    <property type="project" value="UniProtKB-UniRule"/>
</dbReference>
<keyword evidence="3 10" id="KW-0479">Metal-binding</keyword>
<name>A0A9D1NF62_9FIRM</name>
<keyword evidence="9 10" id="KW-0342">GTP-binding</keyword>
<reference evidence="13" key="1">
    <citation type="submission" date="2020-10" db="EMBL/GenBank/DDBJ databases">
        <authorList>
            <person name="Gilroy R."/>
        </authorList>
    </citation>
    <scope>NUCLEOTIDE SEQUENCE</scope>
    <source>
        <strain evidence="13">4920</strain>
    </source>
</reference>
<comment type="subcellular location">
    <subcellularLocation>
        <location evidence="10">Cytoplasm</location>
    </subcellularLocation>
</comment>
<dbReference type="InterPro" id="IPR010914">
    <property type="entry name" value="RsgA_GTPase_dom"/>
</dbReference>
<dbReference type="InterPro" id="IPR027417">
    <property type="entry name" value="P-loop_NTPase"/>
</dbReference>
<dbReference type="PANTHER" id="PTHR32120:SF11">
    <property type="entry name" value="SMALL RIBOSOMAL SUBUNIT BIOGENESIS GTPASE RSGA 1, MITOCHONDRIAL-RELATED"/>
    <property type="match status" value="1"/>
</dbReference>
<evidence type="ECO:0000313" key="14">
    <source>
        <dbReference type="Proteomes" id="UP000886743"/>
    </source>
</evidence>
<dbReference type="InterPro" id="IPR004881">
    <property type="entry name" value="Ribosome_biogen_GTPase_RsgA"/>
</dbReference>
<feature type="binding site" evidence="10">
    <location>
        <begin position="158"/>
        <end position="166"/>
    </location>
    <ligand>
        <name>GTP</name>
        <dbReference type="ChEBI" id="CHEBI:37565"/>
    </ligand>
</feature>
<dbReference type="Gene3D" id="2.40.50.140">
    <property type="entry name" value="Nucleic acid-binding proteins"/>
    <property type="match status" value="1"/>
</dbReference>
<evidence type="ECO:0000256" key="3">
    <source>
        <dbReference type="ARBA" id="ARBA00022723"/>
    </source>
</evidence>
<comment type="similarity">
    <text evidence="10">Belongs to the TRAFAC class YlqF/YawG GTPase family. RsgA subfamily.</text>
</comment>
<evidence type="ECO:0000259" key="12">
    <source>
        <dbReference type="PROSITE" id="PS51721"/>
    </source>
</evidence>
<keyword evidence="1 10" id="KW-0963">Cytoplasm</keyword>
<dbReference type="GO" id="GO:0005737">
    <property type="term" value="C:cytoplasm"/>
    <property type="evidence" value="ECO:0007669"/>
    <property type="project" value="UniProtKB-SubCell"/>
</dbReference>
<accession>A0A9D1NF62</accession>
<feature type="binding site" evidence="10">
    <location>
        <position position="245"/>
    </location>
    <ligand>
        <name>Zn(2+)</name>
        <dbReference type="ChEBI" id="CHEBI:29105"/>
    </ligand>
</feature>
<keyword evidence="7 10" id="KW-0862">Zinc</keyword>
<evidence type="ECO:0000256" key="7">
    <source>
        <dbReference type="ARBA" id="ARBA00022833"/>
    </source>
</evidence>
<dbReference type="Gene3D" id="1.10.40.50">
    <property type="entry name" value="Probable gtpase engc, domain 3"/>
    <property type="match status" value="1"/>
</dbReference>
<dbReference type="Pfam" id="PF16745">
    <property type="entry name" value="RsgA_N"/>
    <property type="match status" value="1"/>
</dbReference>
<dbReference type="EC" id="3.6.1.-" evidence="10"/>
<evidence type="ECO:0000256" key="2">
    <source>
        <dbReference type="ARBA" id="ARBA00022517"/>
    </source>
</evidence>
<dbReference type="Gene3D" id="3.40.50.300">
    <property type="entry name" value="P-loop containing nucleotide triphosphate hydrolases"/>
    <property type="match status" value="1"/>
</dbReference>
<dbReference type="InterPro" id="IPR031944">
    <property type="entry name" value="RsgA_N"/>
</dbReference>
<feature type="binding site" evidence="10">
    <location>
        <position position="253"/>
    </location>
    <ligand>
        <name>Zn(2+)</name>
        <dbReference type="ChEBI" id="CHEBI:29105"/>
    </ligand>
</feature>
<organism evidence="13 14">
    <name type="scientific">Candidatus Aphodoplasma excrementigallinarum</name>
    <dbReference type="NCBI Taxonomy" id="2840673"/>
    <lineage>
        <taxon>Bacteria</taxon>
        <taxon>Bacillati</taxon>
        <taxon>Bacillota</taxon>
        <taxon>Clostridia</taxon>
        <taxon>Eubacteriales</taxon>
        <taxon>Candidatus Aphodoplasma</taxon>
    </lineage>
</organism>
<protein>
    <recommendedName>
        <fullName evidence="10">Small ribosomal subunit biogenesis GTPase RsgA</fullName>
        <ecNumber evidence="10">3.6.1.-</ecNumber>
    </recommendedName>
</protein>
<dbReference type="InterPro" id="IPR012340">
    <property type="entry name" value="NA-bd_OB-fold"/>
</dbReference>
<comment type="function">
    <text evidence="10">One of several proteins that assist in the late maturation steps of the functional core of the 30S ribosomal subunit. Helps release RbfA from mature subunits. May play a role in the assembly of ribosomal proteins into the subunit. Circularly permuted GTPase that catalyzes slow GTP hydrolysis, GTPase activity is stimulated by the 30S ribosomal subunit.</text>
</comment>
<proteinExistence type="inferred from homology"/>
<dbReference type="SUPFAM" id="SSF52540">
    <property type="entry name" value="P-loop containing nucleoside triphosphate hydrolases"/>
    <property type="match status" value="1"/>
</dbReference>
<dbReference type="NCBIfam" id="TIGR00157">
    <property type="entry name" value="ribosome small subunit-dependent GTPase A"/>
    <property type="match status" value="1"/>
</dbReference>
<feature type="binding site" evidence="10">
    <location>
        <position position="240"/>
    </location>
    <ligand>
        <name>Zn(2+)</name>
        <dbReference type="ChEBI" id="CHEBI:29105"/>
    </ligand>
</feature>
<evidence type="ECO:0000256" key="4">
    <source>
        <dbReference type="ARBA" id="ARBA00022730"/>
    </source>
</evidence>
<feature type="domain" description="CP-type G" evidence="12">
    <location>
        <begin position="61"/>
        <end position="216"/>
    </location>
</feature>
<dbReference type="PROSITE" id="PS50936">
    <property type="entry name" value="ENGC_GTPASE"/>
    <property type="match status" value="1"/>
</dbReference>
<feature type="binding site" evidence="10">
    <location>
        <begin position="110"/>
        <end position="113"/>
    </location>
    <ligand>
        <name>GTP</name>
        <dbReference type="ChEBI" id="CHEBI:37565"/>
    </ligand>
</feature>
<evidence type="ECO:0000256" key="5">
    <source>
        <dbReference type="ARBA" id="ARBA00022741"/>
    </source>
</evidence>
<comment type="caution">
    <text evidence="13">The sequence shown here is derived from an EMBL/GenBank/DDBJ whole genome shotgun (WGS) entry which is preliminary data.</text>
</comment>
<dbReference type="HAMAP" id="MF_01820">
    <property type="entry name" value="GTPase_RsgA"/>
    <property type="match status" value="1"/>
</dbReference>